<dbReference type="SUPFAM" id="SSF56300">
    <property type="entry name" value="Metallo-dependent phosphatases"/>
    <property type="match status" value="1"/>
</dbReference>
<keyword evidence="2" id="KW-0479">Metal-binding</keyword>
<comment type="caution">
    <text evidence="4">The sequence shown here is derived from an EMBL/GenBank/DDBJ whole genome shotgun (WGS) entry which is preliminary data.</text>
</comment>
<evidence type="ECO:0000313" key="5">
    <source>
        <dbReference type="Proteomes" id="UP000315938"/>
    </source>
</evidence>
<dbReference type="InterPro" id="IPR000979">
    <property type="entry name" value="Phosphodiesterase_MJ0936/Vps29"/>
</dbReference>
<feature type="domain" description="Calcineurin-like phosphoesterase" evidence="3">
    <location>
        <begin position="1"/>
        <end position="138"/>
    </location>
</feature>
<sequence>MKLLITGDIHGRNDVLEKVLKREPTFDLHLNTGDLGLDLQTIENAKMIAVKGNTDYYLDLPTERLIEFKGLNILLTHGHLQNVKYGLNELIMMAKEMGADICIFGHTHDAFYRSIDNIIFINPGALTGQKNKTYAVYEKEKVSIINVD</sequence>
<comment type="similarity">
    <text evidence="1 2">Belongs to the metallophosphoesterase superfamily. YfcE family.</text>
</comment>
<dbReference type="InterPro" id="IPR024654">
    <property type="entry name" value="Calcineurin-like_PHP_lpxH"/>
</dbReference>
<protein>
    <recommendedName>
        <fullName evidence="2">Phosphoesterase</fullName>
        <ecNumber evidence="2">3.1.4.-</ecNumber>
    </recommendedName>
</protein>
<dbReference type="EMBL" id="VKID01000001">
    <property type="protein sequence ID" value="TRX99700.1"/>
    <property type="molecule type" value="Genomic_DNA"/>
</dbReference>
<evidence type="ECO:0000313" key="4">
    <source>
        <dbReference type="EMBL" id="TRX99700.1"/>
    </source>
</evidence>
<accession>A0A553IHN1</accession>
<dbReference type="GO" id="GO:0016787">
    <property type="term" value="F:hydrolase activity"/>
    <property type="evidence" value="ECO:0007669"/>
    <property type="project" value="UniProtKB-UniRule"/>
</dbReference>
<comment type="cofactor">
    <cofactor evidence="2">
        <name>a divalent metal cation</name>
        <dbReference type="ChEBI" id="CHEBI:60240"/>
    </cofactor>
</comment>
<dbReference type="Proteomes" id="UP000315938">
    <property type="component" value="Unassembled WGS sequence"/>
</dbReference>
<dbReference type="OMA" id="ICFGHSH"/>
<gene>
    <name evidence="4" type="ORF">FNV44_01275</name>
</gene>
<reference evidence="4 5" key="1">
    <citation type="submission" date="2019-07" db="EMBL/GenBank/DDBJ databases">
        <title>Genome sequence of Acholeplasma laidlawii strain with increased resistance to erythromycin.</title>
        <authorList>
            <person name="Medvedeva E.S."/>
            <person name="Baranova N.B."/>
            <person name="Siniagina M.N."/>
            <person name="Mouzykantov A."/>
            <person name="Chernova O.A."/>
            <person name="Chernov V.M."/>
        </authorList>
    </citation>
    <scope>NUCLEOTIDE SEQUENCE [LARGE SCALE GENOMIC DNA]</scope>
    <source>
        <strain evidence="4 5">PG8REry</strain>
    </source>
</reference>
<dbReference type="AlphaFoldDB" id="A0A553IHN1"/>
<evidence type="ECO:0000256" key="1">
    <source>
        <dbReference type="ARBA" id="ARBA00008950"/>
    </source>
</evidence>
<evidence type="ECO:0000256" key="2">
    <source>
        <dbReference type="RuleBase" id="RU362039"/>
    </source>
</evidence>
<dbReference type="Pfam" id="PF12850">
    <property type="entry name" value="Metallophos_2"/>
    <property type="match status" value="1"/>
</dbReference>
<organism evidence="4 5">
    <name type="scientific">Acholeplasma laidlawii</name>
    <dbReference type="NCBI Taxonomy" id="2148"/>
    <lineage>
        <taxon>Bacteria</taxon>
        <taxon>Bacillati</taxon>
        <taxon>Mycoplasmatota</taxon>
        <taxon>Mollicutes</taxon>
        <taxon>Acholeplasmatales</taxon>
        <taxon>Acholeplasmataceae</taxon>
        <taxon>Acholeplasma</taxon>
    </lineage>
</organism>
<proteinExistence type="inferred from homology"/>
<dbReference type="NCBIfam" id="TIGR00040">
    <property type="entry name" value="yfcE"/>
    <property type="match status" value="1"/>
</dbReference>
<dbReference type="Gene3D" id="3.60.21.10">
    <property type="match status" value="1"/>
</dbReference>
<dbReference type="EC" id="3.1.4.-" evidence="2"/>
<evidence type="ECO:0000259" key="3">
    <source>
        <dbReference type="Pfam" id="PF12850"/>
    </source>
</evidence>
<dbReference type="GO" id="GO:0046872">
    <property type="term" value="F:metal ion binding"/>
    <property type="evidence" value="ECO:0007669"/>
    <property type="project" value="UniProtKB-KW"/>
</dbReference>
<dbReference type="GeneID" id="41339021"/>
<name>A0A553IHN1_ACHLA</name>
<dbReference type="PANTHER" id="PTHR11124">
    <property type="entry name" value="VACUOLAR SORTING PROTEIN VPS29"/>
    <property type="match status" value="1"/>
</dbReference>
<dbReference type="InterPro" id="IPR029052">
    <property type="entry name" value="Metallo-depent_PP-like"/>
</dbReference>
<dbReference type="RefSeq" id="WP_012242812.1">
    <property type="nucleotide sequence ID" value="NZ_JACAOE010000001.1"/>
</dbReference>